<protein>
    <recommendedName>
        <fullName evidence="1">NIF system FeS cluster assembly NifU N-terminal domain-containing protein</fullName>
    </recommendedName>
</protein>
<gene>
    <name evidence="2" type="ORF">A3E73_01015</name>
</gene>
<sequence>MDLYREEILDHYKHPRNFGDLTDFEFKDSDRNSSCGDSLEMGIKVKGGKIIDIRFTGIGCAISLASASMLTEMLKGKTLVQAAKIDDAAMLKRLGIPISLTRQKCALLGVAIWQKLKPQLK</sequence>
<comment type="caution">
    <text evidence="2">The sequence shown here is derived from an EMBL/GenBank/DDBJ whole genome shotgun (WGS) entry which is preliminary data.</text>
</comment>
<proteinExistence type="predicted"/>
<evidence type="ECO:0000313" key="2">
    <source>
        <dbReference type="EMBL" id="OGD57101.1"/>
    </source>
</evidence>
<evidence type="ECO:0000259" key="1">
    <source>
        <dbReference type="Pfam" id="PF01592"/>
    </source>
</evidence>
<name>A0A1F5DQ09_9BACT</name>
<dbReference type="Pfam" id="PF01592">
    <property type="entry name" value="NifU_N"/>
    <property type="match status" value="1"/>
</dbReference>
<reference evidence="2 3" key="1">
    <citation type="journal article" date="2016" name="Nat. Commun.">
        <title>Thousands of microbial genomes shed light on interconnected biogeochemical processes in an aquifer system.</title>
        <authorList>
            <person name="Anantharaman K."/>
            <person name="Brown C.T."/>
            <person name="Hug L.A."/>
            <person name="Sharon I."/>
            <person name="Castelle C.J."/>
            <person name="Probst A.J."/>
            <person name="Thomas B.C."/>
            <person name="Singh A."/>
            <person name="Wilkins M.J."/>
            <person name="Karaoz U."/>
            <person name="Brodie E.L."/>
            <person name="Williams K.H."/>
            <person name="Hubbard S.S."/>
            <person name="Banfield J.F."/>
        </authorList>
    </citation>
    <scope>NUCLEOTIDE SEQUENCE [LARGE SCALE GENOMIC DNA]</scope>
</reference>
<dbReference type="GO" id="GO:0005506">
    <property type="term" value="F:iron ion binding"/>
    <property type="evidence" value="ECO:0007669"/>
    <property type="project" value="InterPro"/>
</dbReference>
<dbReference type="GO" id="GO:0016226">
    <property type="term" value="P:iron-sulfur cluster assembly"/>
    <property type="evidence" value="ECO:0007669"/>
    <property type="project" value="InterPro"/>
</dbReference>
<dbReference type="GO" id="GO:0051536">
    <property type="term" value="F:iron-sulfur cluster binding"/>
    <property type="evidence" value="ECO:0007669"/>
    <property type="project" value="InterPro"/>
</dbReference>
<dbReference type="Gene3D" id="3.90.1010.10">
    <property type="match status" value="1"/>
</dbReference>
<evidence type="ECO:0000313" key="3">
    <source>
        <dbReference type="Proteomes" id="UP000176791"/>
    </source>
</evidence>
<dbReference type="InterPro" id="IPR002871">
    <property type="entry name" value="NIF_FeS_clus_asmbl_NifU_N"/>
</dbReference>
<accession>A0A1F5DQ09</accession>
<dbReference type="EMBL" id="MEZN01000001">
    <property type="protein sequence ID" value="OGD57101.1"/>
    <property type="molecule type" value="Genomic_DNA"/>
</dbReference>
<organism evidence="2 3">
    <name type="scientific">Candidatus Beckwithbacteria bacterium RIFCSPHIGHO2_12_FULL_47_17</name>
    <dbReference type="NCBI Taxonomy" id="1797460"/>
    <lineage>
        <taxon>Bacteria</taxon>
        <taxon>Candidatus Beckwithiibacteriota</taxon>
    </lineage>
</organism>
<dbReference type="Proteomes" id="UP000176791">
    <property type="component" value="Unassembled WGS sequence"/>
</dbReference>
<dbReference type="CDD" id="cd06664">
    <property type="entry name" value="IscU_like"/>
    <property type="match status" value="1"/>
</dbReference>
<dbReference type="SUPFAM" id="SSF82649">
    <property type="entry name" value="SufE/NifU"/>
    <property type="match status" value="1"/>
</dbReference>
<feature type="domain" description="NIF system FeS cluster assembly NifU N-terminal" evidence="1">
    <location>
        <begin position="4"/>
        <end position="109"/>
    </location>
</feature>
<dbReference type="PANTHER" id="PTHR10093">
    <property type="entry name" value="IRON-SULFUR CLUSTER ASSEMBLY ENZYME NIFU HOMOLOG"/>
    <property type="match status" value="1"/>
</dbReference>
<dbReference type="AlphaFoldDB" id="A0A1F5DQ09"/>
<dbReference type="STRING" id="1797460.A3E73_01015"/>